<evidence type="ECO:0000256" key="2">
    <source>
        <dbReference type="ARBA" id="ARBA00022438"/>
    </source>
</evidence>
<name>A0ABZ2KNS8_9BACT</name>
<keyword evidence="3 6" id="KW-0645">Protease</keyword>
<dbReference type="PROSITE" id="PS00680">
    <property type="entry name" value="MAP_1"/>
    <property type="match status" value="1"/>
</dbReference>
<gene>
    <name evidence="6 9" type="primary">map</name>
    <name evidence="9" type="ORF">LZC95_15600</name>
</gene>
<keyword evidence="4 6" id="KW-0479">Metal-binding</keyword>
<feature type="domain" description="Peptidase M24" evidence="8">
    <location>
        <begin position="3"/>
        <end position="221"/>
    </location>
</feature>
<feature type="binding site" evidence="6">
    <location>
        <position position="157"/>
    </location>
    <ligand>
        <name>substrate</name>
    </ligand>
</feature>
<dbReference type="SUPFAM" id="SSF55920">
    <property type="entry name" value="Creatinase/aminopeptidase"/>
    <property type="match status" value="1"/>
</dbReference>
<evidence type="ECO:0000259" key="8">
    <source>
        <dbReference type="Pfam" id="PF00557"/>
    </source>
</evidence>
<comment type="subunit">
    <text evidence="6">Monomer.</text>
</comment>
<feature type="binding site" evidence="6">
    <location>
        <position position="150"/>
    </location>
    <ligand>
        <name>a divalent metal cation</name>
        <dbReference type="ChEBI" id="CHEBI:60240"/>
        <label>2</label>
        <note>catalytic</note>
    </ligand>
</feature>
<dbReference type="InterPro" id="IPR001714">
    <property type="entry name" value="Pept_M24_MAP"/>
</dbReference>
<proteinExistence type="inferred from homology"/>
<comment type="function">
    <text evidence="1 6">Removes the N-terminal methionine from nascent proteins. The N-terminal methionine is often cleaved when the second residue in the primary sequence is small and uncharged (Met-Ala-, Cys, Gly, Pro, Ser, Thr, or Val). Requires deformylation of the N(alpha)-formylated initiator methionine before it can be hydrolyzed.</text>
</comment>
<evidence type="ECO:0000313" key="9">
    <source>
        <dbReference type="EMBL" id="WXB00339.1"/>
    </source>
</evidence>
<dbReference type="InterPro" id="IPR036005">
    <property type="entry name" value="Creatinase/aminopeptidase-like"/>
</dbReference>
<feature type="binding site" evidence="6">
    <location>
        <position position="87"/>
    </location>
    <ligand>
        <name>a divalent metal cation</name>
        <dbReference type="ChEBI" id="CHEBI:60240"/>
        <label>2</label>
        <note>catalytic</note>
    </ligand>
</feature>
<feature type="binding site" evidence="6">
    <location>
        <position position="59"/>
    </location>
    <ligand>
        <name>substrate</name>
    </ligand>
</feature>
<dbReference type="HAMAP" id="MF_01974">
    <property type="entry name" value="MetAP_1"/>
    <property type="match status" value="1"/>
</dbReference>
<keyword evidence="2 6" id="KW-0031">Aminopeptidase</keyword>
<keyword evidence="5 6" id="KW-0378">Hydrolase</keyword>
<comment type="cofactor">
    <cofactor evidence="6">
        <name>Co(2+)</name>
        <dbReference type="ChEBI" id="CHEBI:48828"/>
    </cofactor>
    <cofactor evidence="6">
        <name>Zn(2+)</name>
        <dbReference type="ChEBI" id="CHEBI:29105"/>
    </cofactor>
    <cofactor evidence="6">
        <name>Mn(2+)</name>
        <dbReference type="ChEBI" id="CHEBI:29035"/>
    </cofactor>
    <cofactor evidence="6">
        <name>Fe(2+)</name>
        <dbReference type="ChEBI" id="CHEBI:29033"/>
    </cofactor>
    <text evidence="6">Binds 2 divalent metal cations per subunit. Has a high-affinity and a low affinity metal-binding site. The true nature of the physiological cofactor is under debate. The enzyme is active with cobalt, zinc, manganese or divalent iron ions. Most likely, methionine aminopeptidases function as mononuclear Fe(2+)-metalloproteases under physiological conditions, and the catalytically relevant metal-binding site has been assigned to the histidine-containing high-affinity site.</text>
</comment>
<evidence type="ECO:0000256" key="1">
    <source>
        <dbReference type="ARBA" id="ARBA00002521"/>
    </source>
</evidence>
<evidence type="ECO:0000256" key="6">
    <source>
        <dbReference type="HAMAP-Rule" id="MF_01974"/>
    </source>
</evidence>
<dbReference type="Gene3D" id="3.90.230.10">
    <property type="entry name" value="Creatinase/methionine aminopeptidase superfamily"/>
    <property type="match status" value="1"/>
</dbReference>
<dbReference type="GO" id="GO:0004239">
    <property type="term" value="F:initiator methionyl aminopeptidase activity"/>
    <property type="evidence" value="ECO:0007669"/>
    <property type="project" value="UniProtKB-EC"/>
</dbReference>
<sequence length="247" mass="27072">MAAETLVLVGEKLRAGMTTEEINSIVHEDTIRRGAYPAPLNYKGFPKSVCTSLNDVVCHGIPGNEVLKNGDIINVDVTTLYNGFHGDTSATFYIGTPSPEARLVVETARRGLELGIAEVREGARLGDIGYAIQSYVEAQGCSVVRDFVGHGIGRRFHEPPQVKHFGKRGDGQRLKAGMIFTVEPMVNLGRYEVEIDADDKWTVRTVDGELSAQFEHTVVVTRDGCEVLTQRQKPLRFSENLSAVLAV</sequence>
<dbReference type="InterPro" id="IPR002467">
    <property type="entry name" value="Pept_M24A_MAP1"/>
</dbReference>
<reference evidence="9 10" key="1">
    <citation type="submission" date="2021-12" db="EMBL/GenBank/DDBJ databases">
        <title>Discovery of the Pendulisporaceae a myxobacterial family with distinct sporulation behavior and unique specialized metabolism.</title>
        <authorList>
            <person name="Garcia R."/>
            <person name="Popoff A."/>
            <person name="Bader C.D."/>
            <person name="Loehr J."/>
            <person name="Walesch S."/>
            <person name="Walt C."/>
            <person name="Boldt J."/>
            <person name="Bunk B."/>
            <person name="Haeckl F.J.F.P.J."/>
            <person name="Gunesch A.P."/>
            <person name="Birkelbach J."/>
            <person name="Nuebel U."/>
            <person name="Pietschmann T."/>
            <person name="Bach T."/>
            <person name="Mueller R."/>
        </authorList>
    </citation>
    <scope>NUCLEOTIDE SEQUENCE [LARGE SCALE GENOMIC DNA]</scope>
    <source>
        <strain evidence="9 10">MSr12523</strain>
    </source>
</reference>
<dbReference type="Proteomes" id="UP001379533">
    <property type="component" value="Chromosome"/>
</dbReference>
<evidence type="ECO:0000256" key="7">
    <source>
        <dbReference type="RuleBase" id="RU003653"/>
    </source>
</evidence>
<dbReference type="CDD" id="cd01086">
    <property type="entry name" value="MetAP1"/>
    <property type="match status" value="1"/>
</dbReference>
<dbReference type="PANTHER" id="PTHR43330">
    <property type="entry name" value="METHIONINE AMINOPEPTIDASE"/>
    <property type="match status" value="1"/>
</dbReference>
<feature type="binding site" evidence="6">
    <location>
        <position position="215"/>
    </location>
    <ligand>
        <name>a divalent metal cation</name>
        <dbReference type="ChEBI" id="CHEBI:60240"/>
        <label>2</label>
        <note>catalytic</note>
    </ligand>
</feature>
<dbReference type="EMBL" id="CP089982">
    <property type="protein sequence ID" value="WXB00339.1"/>
    <property type="molecule type" value="Genomic_DNA"/>
</dbReference>
<protein>
    <recommendedName>
        <fullName evidence="6 7">Methionine aminopeptidase</fullName>
        <shortName evidence="6">MAP</shortName>
        <shortName evidence="6">MetAP</shortName>
        <ecNumber evidence="6 7">3.4.11.18</ecNumber>
    </recommendedName>
    <alternativeName>
        <fullName evidence="6">Peptidase M</fullName>
    </alternativeName>
</protein>
<dbReference type="PANTHER" id="PTHR43330:SF8">
    <property type="entry name" value="METHIONINE AMINOPEPTIDASE 1D, MITOCHONDRIAL"/>
    <property type="match status" value="1"/>
</dbReference>
<keyword evidence="10" id="KW-1185">Reference proteome</keyword>
<feature type="binding site" evidence="6">
    <location>
        <position position="215"/>
    </location>
    <ligand>
        <name>a divalent metal cation</name>
        <dbReference type="ChEBI" id="CHEBI:60240"/>
        <label>1</label>
    </ligand>
</feature>
<evidence type="ECO:0000313" key="10">
    <source>
        <dbReference type="Proteomes" id="UP001379533"/>
    </source>
</evidence>
<evidence type="ECO:0000256" key="3">
    <source>
        <dbReference type="ARBA" id="ARBA00022670"/>
    </source>
</evidence>
<dbReference type="Pfam" id="PF00557">
    <property type="entry name" value="Peptidase_M24"/>
    <property type="match status" value="1"/>
</dbReference>
<dbReference type="InterPro" id="IPR000994">
    <property type="entry name" value="Pept_M24"/>
</dbReference>
<dbReference type="NCBIfam" id="TIGR00500">
    <property type="entry name" value="met_pdase_I"/>
    <property type="match status" value="1"/>
</dbReference>
<comment type="similarity">
    <text evidence="6">Belongs to the peptidase M24A family. Methionine aminopeptidase type 1 subfamily.</text>
</comment>
<evidence type="ECO:0000256" key="5">
    <source>
        <dbReference type="ARBA" id="ARBA00022801"/>
    </source>
</evidence>
<dbReference type="EC" id="3.4.11.18" evidence="6 7"/>
<organism evidence="9 10">
    <name type="scientific">Pendulispora brunnea</name>
    <dbReference type="NCBI Taxonomy" id="2905690"/>
    <lineage>
        <taxon>Bacteria</taxon>
        <taxon>Pseudomonadati</taxon>
        <taxon>Myxococcota</taxon>
        <taxon>Myxococcia</taxon>
        <taxon>Myxococcales</taxon>
        <taxon>Sorangiineae</taxon>
        <taxon>Pendulisporaceae</taxon>
        <taxon>Pendulispora</taxon>
    </lineage>
</organism>
<feature type="binding site" evidence="6">
    <location>
        <position position="183"/>
    </location>
    <ligand>
        <name>a divalent metal cation</name>
        <dbReference type="ChEBI" id="CHEBI:60240"/>
        <label>2</label>
        <note>catalytic</note>
    </ligand>
</feature>
<dbReference type="PRINTS" id="PR00599">
    <property type="entry name" value="MAPEPTIDASE"/>
</dbReference>
<accession>A0ABZ2KNS8</accession>
<evidence type="ECO:0000256" key="4">
    <source>
        <dbReference type="ARBA" id="ARBA00022723"/>
    </source>
</evidence>
<feature type="binding site" evidence="6">
    <location>
        <position position="76"/>
    </location>
    <ligand>
        <name>a divalent metal cation</name>
        <dbReference type="ChEBI" id="CHEBI:60240"/>
        <label>1</label>
    </ligand>
</feature>
<feature type="binding site" evidence="6">
    <location>
        <position position="87"/>
    </location>
    <ligand>
        <name>a divalent metal cation</name>
        <dbReference type="ChEBI" id="CHEBI:60240"/>
        <label>1</label>
    </ligand>
</feature>
<comment type="catalytic activity">
    <reaction evidence="6 7">
        <text>Release of N-terminal amino acids, preferentially methionine, from peptides and arylamides.</text>
        <dbReference type="EC" id="3.4.11.18"/>
    </reaction>
</comment>